<dbReference type="RefSeq" id="WP_124043883.1">
    <property type="nucleotide sequence ID" value="NZ_JAHBMK020000001.1"/>
</dbReference>
<evidence type="ECO:0008006" key="3">
    <source>
        <dbReference type="Google" id="ProtNLM"/>
    </source>
</evidence>
<dbReference type="Proteomes" id="UP001177121">
    <property type="component" value="Unassembled WGS sequence"/>
</dbReference>
<organism evidence="1 2">
    <name type="scientific">Bacillus cabrialesii subsp. tritici</name>
    <dbReference type="NCBI Taxonomy" id="2944916"/>
    <lineage>
        <taxon>Bacteria</taxon>
        <taxon>Bacillati</taxon>
        <taxon>Bacillota</taxon>
        <taxon>Bacilli</taxon>
        <taxon>Bacillales</taxon>
        <taxon>Bacillaceae</taxon>
        <taxon>Bacillus</taxon>
        <taxon>Bacillus cabrialesii</taxon>
    </lineage>
</organism>
<gene>
    <name evidence="1" type="ORF">KHP33_021095</name>
</gene>
<comment type="caution">
    <text evidence="1">The sequence shown here is derived from an EMBL/GenBank/DDBJ whole genome shotgun (WGS) entry which is preliminary data.</text>
</comment>
<name>A0ABT9DRK4_9BACI</name>
<protein>
    <recommendedName>
        <fullName evidence="3">HEAT repeat domain-containing protein</fullName>
    </recommendedName>
</protein>
<reference evidence="1" key="1">
    <citation type="submission" date="2023-07" db="EMBL/GenBank/DDBJ databases">
        <title>Biological control against Fusarium languescens, the causal agent of wilt in Jalapeno peppers, by a novel bacterial subspecies: Bacillus cabrialesii subsp. tritici TSO2.</title>
        <authorList>
            <person name="Montoya-Martinez A.C."/>
            <person name="Figueroa-Brambila K.M."/>
            <person name="Escalante-Beltran A."/>
            <person name="Lopez-Montoya N.D."/>
            <person name="Valenzuela-Ruiz V."/>
            <person name="Parra-Cota F.I."/>
            <person name="Estrada Alvarado M.I."/>
            <person name="De Los Santos Villalobos S."/>
        </authorList>
    </citation>
    <scope>NUCLEOTIDE SEQUENCE</scope>
    <source>
        <strain evidence="1">TSO2</strain>
    </source>
</reference>
<dbReference type="EMBL" id="JAHBMK020000001">
    <property type="protein sequence ID" value="MDO8227315.1"/>
    <property type="molecule type" value="Genomic_DNA"/>
</dbReference>
<keyword evidence="2" id="KW-1185">Reference proteome</keyword>
<accession>A0ABT9DRK4</accession>
<evidence type="ECO:0000313" key="2">
    <source>
        <dbReference type="Proteomes" id="UP001177121"/>
    </source>
</evidence>
<proteinExistence type="predicted"/>
<sequence length="137" mass="15657">MYRELDNLLSAETTEDSWYDDGCIIASDILSDFRADDWGKLKNAALTKPLEWQKKLAYCMDNNGSSHEFSILLSLLSIDNEELFEVCIDSLRSFVTPESKQMILNDPSILQRINDKLPKASAPVKKILEDFLEKIHS</sequence>
<evidence type="ECO:0000313" key="1">
    <source>
        <dbReference type="EMBL" id="MDO8227315.1"/>
    </source>
</evidence>